<dbReference type="InterPro" id="IPR053160">
    <property type="entry name" value="MFS_DHA3_Transporter"/>
</dbReference>
<feature type="transmembrane region" description="Helical" evidence="1">
    <location>
        <begin position="153"/>
        <end position="172"/>
    </location>
</feature>
<dbReference type="RefSeq" id="WP_255063764.1">
    <property type="nucleotide sequence ID" value="NZ_JANDBD010000013.1"/>
</dbReference>
<dbReference type="SUPFAM" id="SSF103473">
    <property type="entry name" value="MFS general substrate transporter"/>
    <property type="match status" value="1"/>
</dbReference>
<feature type="transmembrane region" description="Helical" evidence="1">
    <location>
        <begin position="203"/>
        <end position="221"/>
    </location>
</feature>
<protein>
    <submittedName>
        <fullName evidence="2">MFS transporter</fullName>
    </submittedName>
</protein>
<dbReference type="PANTHER" id="PTHR23530">
    <property type="entry name" value="TRANSPORT PROTEIN-RELATED"/>
    <property type="match status" value="1"/>
</dbReference>
<sequence length="382" mass="38812">MFAYQFLNDFVLLYPVYTLLFSDSGLNVGEISALFVIWTMASLAFEVPSGALADTVSRRALLVIAPLLTVVTFALWVWVPSFWVFAVGFALWGLKSALTSGALEALVFEELQRVGAQHRYATIMGRGEVAGATAAMLAGLAAAPAIAAGGYPAVGIASVVSSVAASAAATLLPENRNHRNLDVRTGWTASLIAGLGEARTSRGVRAAVLLVVVVTAIWGALDEYAPLLVAGYGVDAAEVSLLMVVVWAGAAAGGLLAGCRGDAGNRGLAGVLGCGAVLMAAGAVIPHPAAVVALAAAFGAFQWATIAADTRLQQSIRGDARATVTSLAGMSTDVLTLAVYGSYALLAAPGGHGGAFVALMVPYALLAAALSARPSAAPDAKR</sequence>
<evidence type="ECO:0000313" key="3">
    <source>
        <dbReference type="Proteomes" id="UP001651690"/>
    </source>
</evidence>
<feature type="transmembrane region" description="Helical" evidence="1">
    <location>
        <begin position="129"/>
        <end position="147"/>
    </location>
</feature>
<evidence type="ECO:0000256" key="1">
    <source>
        <dbReference type="SAM" id="Phobius"/>
    </source>
</evidence>
<keyword evidence="1" id="KW-0472">Membrane</keyword>
<feature type="transmembrane region" description="Helical" evidence="1">
    <location>
        <begin position="60"/>
        <end position="79"/>
    </location>
</feature>
<reference evidence="2 3" key="1">
    <citation type="submission" date="2022-06" db="EMBL/GenBank/DDBJ databases">
        <title>Mycolicibacterium sp. CAU 1645 isolated from seawater.</title>
        <authorList>
            <person name="Kim W."/>
        </authorList>
    </citation>
    <scope>NUCLEOTIDE SEQUENCE [LARGE SCALE GENOMIC DNA]</scope>
    <source>
        <strain evidence="2 3">CAU 1645</strain>
    </source>
</reference>
<feature type="transmembrane region" description="Helical" evidence="1">
    <location>
        <begin position="352"/>
        <end position="372"/>
    </location>
</feature>
<gene>
    <name evidence="2" type="ORF">NM203_27430</name>
</gene>
<keyword evidence="3" id="KW-1185">Reference proteome</keyword>
<name>A0ABT1MBN1_9MYCO</name>
<feature type="transmembrane region" description="Helical" evidence="1">
    <location>
        <begin position="31"/>
        <end position="53"/>
    </location>
</feature>
<feature type="transmembrane region" description="Helical" evidence="1">
    <location>
        <begin position="241"/>
        <end position="259"/>
    </location>
</feature>
<keyword evidence="1" id="KW-0812">Transmembrane</keyword>
<feature type="transmembrane region" description="Helical" evidence="1">
    <location>
        <begin position="266"/>
        <end position="285"/>
    </location>
</feature>
<dbReference type="Pfam" id="PF07690">
    <property type="entry name" value="MFS_1"/>
    <property type="match status" value="1"/>
</dbReference>
<feature type="transmembrane region" description="Helical" evidence="1">
    <location>
        <begin position="85"/>
        <end position="108"/>
    </location>
</feature>
<proteinExistence type="predicted"/>
<feature type="transmembrane region" description="Helical" evidence="1">
    <location>
        <begin position="324"/>
        <end position="346"/>
    </location>
</feature>
<dbReference type="PANTHER" id="PTHR23530:SF1">
    <property type="entry name" value="PERMEASE, MAJOR FACILITATOR SUPERFAMILY-RELATED"/>
    <property type="match status" value="1"/>
</dbReference>
<dbReference type="Gene3D" id="1.20.1250.20">
    <property type="entry name" value="MFS general substrate transporter like domains"/>
    <property type="match status" value="1"/>
</dbReference>
<dbReference type="InterPro" id="IPR011701">
    <property type="entry name" value="MFS"/>
</dbReference>
<dbReference type="Proteomes" id="UP001651690">
    <property type="component" value="Unassembled WGS sequence"/>
</dbReference>
<comment type="caution">
    <text evidence="2">The sequence shown here is derived from an EMBL/GenBank/DDBJ whole genome shotgun (WGS) entry which is preliminary data.</text>
</comment>
<organism evidence="2 3">
    <name type="scientific">Mycolicibacterium arenosum</name>
    <dbReference type="NCBI Taxonomy" id="2952157"/>
    <lineage>
        <taxon>Bacteria</taxon>
        <taxon>Bacillati</taxon>
        <taxon>Actinomycetota</taxon>
        <taxon>Actinomycetes</taxon>
        <taxon>Mycobacteriales</taxon>
        <taxon>Mycobacteriaceae</taxon>
        <taxon>Mycolicibacterium</taxon>
    </lineage>
</organism>
<dbReference type="EMBL" id="JANDBD010000013">
    <property type="protein sequence ID" value="MCP9275925.1"/>
    <property type="molecule type" value="Genomic_DNA"/>
</dbReference>
<accession>A0ABT1MBN1</accession>
<feature type="transmembrane region" description="Helical" evidence="1">
    <location>
        <begin position="291"/>
        <end position="312"/>
    </location>
</feature>
<evidence type="ECO:0000313" key="2">
    <source>
        <dbReference type="EMBL" id="MCP9275925.1"/>
    </source>
</evidence>
<dbReference type="InterPro" id="IPR036259">
    <property type="entry name" value="MFS_trans_sf"/>
</dbReference>
<keyword evidence="1" id="KW-1133">Transmembrane helix</keyword>